<protein>
    <submittedName>
        <fullName evidence="3">Uncharacterized protein</fullName>
    </submittedName>
</protein>
<organism evidence="3 5">
    <name type="scientific">Sulfuracidifex tepidarius</name>
    <dbReference type="NCBI Taxonomy" id="1294262"/>
    <lineage>
        <taxon>Archaea</taxon>
        <taxon>Thermoproteota</taxon>
        <taxon>Thermoprotei</taxon>
        <taxon>Sulfolobales</taxon>
        <taxon>Sulfolobaceae</taxon>
        <taxon>Sulfuracidifex</taxon>
    </lineage>
</organism>
<reference evidence="3 4" key="2">
    <citation type="journal article" date="2020" name="Int. J. Syst. Evol. Microbiol.">
        <title>Sulfuracidifex tepidarius gen. nov., sp. nov. and transfer of Sulfolobus metallicus Huber and Stetter 1992 to the genus Sulfuracidifex as Sulfuracidifex metallicus comb. nov.</title>
        <authorList>
            <person name="Itoh T."/>
            <person name="Miura T."/>
            <person name="Sakai H.D."/>
            <person name="Kato S."/>
            <person name="Ohkuma M."/>
            <person name="Takashina T."/>
        </authorList>
    </citation>
    <scope>NUCLEOTIDE SEQUENCE</scope>
    <source>
        <strain evidence="2 4">IC-006</strain>
        <strain evidence="3">IC-007</strain>
    </source>
</reference>
<dbReference type="AlphaFoldDB" id="A0A510E4Q8"/>
<keyword evidence="1" id="KW-1133">Transmembrane helix</keyword>
<dbReference type="Proteomes" id="UP000325030">
    <property type="component" value="Chromosome"/>
</dbReference>
<name>A0A510E4Q8_9CREN</name>
<reference evidence="5" key="1">
    <citation type="submission" date="2018-09" db="EMBL/GenBank/DDBJ databases">
        <title>Complete Genome Sequencing of Sulfolobus sp. JCM 16834.</title>
        <authorList>
            <person name="Kato S."/>
            <person name="Itoh T."/>
            <person name="Ohkuma M."/>
        </authorList>
    </citation>
    <scope>NUCLEOTIDE SEQUENCE [LARGE SCALE GENOMIC DNA]</scope>
    <source>
        <strain evidence="5">IC-007</strain>
    </source>
</reference>
<evidence type="ECO:0000313" key="5">
    <source>
        <dbReference type="Proteomes" id="UP000325030"/>
    </source>
</evidence>
<keyword evidence="1" id="KW-0472">Membrane</keyword>
<gene>
    <name evidence="2" type="ORF">IC006_2037</name>
    <name evidence="3" type="ORF">IC007_2045</name>
</gene>
<keyword evidence="4" id="KW-1185">Reference proteome</keyword>
<evidence type="ECO:0000313" key="3">
    <source>
        <dbReference type="EMBL" id="BBG27491.1"/>
    </source>
</evidence>
<evidence type="ECO:0000313" key="2">
    <source>
        <dbReference type="EMBL" id="BBG24703.1"/>
    </source>
</evidence>
<feature type="transmembrane region" description="Helical" evidence="1">
    <location>
        <begin position="20"/>
        <end position="42"/>
    </location>
</feature>
<dbReference type="KEGG" id="step:IC006_2037"/>
<proteinExistence type="predicted"/>
<sequence length="53" mass="6156">MSVFPLYSLTLLYLYLKPAYSSLGILVGFLFVIMIILLRIFLSILRLFVLKKT</sequence>
<dbReference type="EMBL" id="AP018929">
    <property type="protein sequence ID" value="BBG24703.1"/>
    <property type="molecule type" value="Genomic_DNA"/>
</dbReference>
<keyword evidence="1" id="KW-0812">Transmembrane</keyword>
<dbReference type="Proteomes" id="UP000322983">
    <property type="component" value="Chromosome"/>
</dbReference>
<accession>A0A510E4Q8</accession>
<accession>A0A510DWV0</accession>
<dbReference type="EMBL" id="AP018930">
    <property type="protein sequence ID" value="BBG27491.1"/>
    <property type="molecule type" value="Genomic_DNA"/>
</dbReference>
<evidence type="ECO:0000256" key="1">
    <source>
        <dbReference type="SAM" id="Phobius"/>
    </source>
</evidence>
<evidence type="ECO:0000313" key="4">
    <source>
        <dbReference type="Proteomes" id="UP000322983"/>
    </source>
</evidence>